<dbReference type="PATRIC" id="fig|1796491.3.peg.3060"/>
<dbReference type="Proteomes" id="UP000070578">
    <property type="component" value="Unassembled WGS sequence"/>
</dbReference>
<reference evidence="6 7" key="1">
    <citation type="submission" date="2016-02" db="EMBL/GenBank/DDBJ databases">
        <authorList>
            <person name="Wen L."/>
            <person name="He K."/>
            <person name="Yang H."/>
        </authorList>
    </citation>
    <scope>NUCLEOTIDE SEQUENCE [LARGE SCALE GENOMIC DNA]</scope>
    <source>
        <strain evidence="6">ShG14-8</strain>
    </source>
</reference>
<dbReference type="GO" id="GO:0019752">
    <property type="term" value="P:carboxylic acid metabolic process"/>
    <property type="evidence" value="ECO:0007669"/>
    <property type="project" value="UniProtKB-ARBA"/>
</dbReference>
<dbReference type="InterPro" id="IPR011234">
    <property type="entry name" value="Fumarylacetoacetase-like_C"/>
</dbReference>
<protein>
    <submittedName>
        <fullName evidence="6">5-carboxymethyl-2-hydroxymuconate Delta-isomerase</fullName>
    </submittedName>
</protein>
<evidence type="ECO:0000313" key="6">
    <source>
        <dbReference type="EMBL" id="KXS31076.1"/>
    </source>
</evidence>
<keyword evidence="4" id="KW-0378">Hydrolase</keyword>
<sequence length="351" mass="38060">MTTMGGDIVITRRTFLAASTAVGAGVALGITAPASAKQETHPMKYSGPHEMPKGLTLLSIANPDGTETLGIKTAHGVIDVRKASRLLGIPAPLTMEELLREGNAAGLTRIAAAAGSAKAKPALLDEGSVRYGRLFTNPGKIVCVGLNYKRHAQEIGMKEPRVPPLFNKYNNALAAHQCIIDLPPKDVAYKFDYETEMLIVMGKAARNVAEADALNYVAGYCTANDFSARDLQLETPSSQWMIGKTLDKFAPIGPYFVSADLVGDPNNLKIKTLVNGEVRQDWSTNDFIFNTQQMIAYISKHWTLEPGDIIYTGTPQGVILGYPKDKQVWLKPGDEIVSSIEKLGELKFRLA</sequence>
<dbReference type="InterPro" id="IPR051121">
    <property type="entry name" value="FAH"/>
</dbReference>
<dbReference type="PANTHER" id="PTHR42796:SF4">
    <property type="entry name" value="FUMARYLACETOACETATE HYDROLASE DOMAIN-CONTAINING PROTEIN 2A"/>
    <property type="match status" value="1"/>
</dbReference>
<feature type="domain" description="Fumarylacetoacetase-like C-terminal" evidence="5">
    <location>
        <begin position="140"/>
        <end position="350"/>
    </location>
</feature>
<comment type="cofactor">
    <cofactor evidence="1">
        <name>Mg(2+)</name>
        <dbReference type="ChEBI" id="CHEBI:18420"/>
    </cofactor>
</comment>
<evidence type="ECO:0000256" key="3">
    <source>
        <dbReference type="ARBA" id="ARBA00022723"/>
    </source>
</evidence>
<reference evidence="6 7" key="2">
    <citation type="submission" date="2016-03" db="EMBL/GenBank/DDBJ databases">
        <title>New uncultured bacterium of the family Gallionellaceae from acid mine drainage: description and reconstruction of genome based on metagenomic analysis of microbial community.</title>
        <authorList>
            <person name="Kadnikov V."/>
            <person name="Ivasenko D."/>
            <person name="Beletsky A."/>
            <person name="Mardanov A."/>
            <person name="Danilova E."/>
            <person name="Pimenov N."/>
            <person name="Karnachuk O."/>
            <person name="Ravin N."/>
        </authorList>
    </citation>
    <scope>NUCLEOTIDE SEQUENCE [LARGE SCALE GENOMIC DNA]</scope>
    <source>
        <strain evidence="6">ShG14-8</strain>
    </source>
</reference>
<comment type="caution">
    <text evidence="6">The sequence shown here is derived from an EMBL/GenBank/DDBJ whole genome shotgun (WGS) entry which is preliminary data.</text>
</comment>
<evidence type="ECO:0000256" key="2">
    <source>
        <dbReference type="ARBA" id="ARBA00010211"/>
    </source>
</evidence>
<evidence type="ECO:0000259" key="5">
    <source>
        <dbReference type="Pfam" id="PF01557"/>
    </source>
</evidence>
<keyword evidence="3" id="KW-0479">Metal-binding</keyword>
<comment type="similarity">
    <text evidence="2">Belongs to the FAH family.</text>
</comment>
<dbReference type="EMBL" id="LSLI01000101">
    <property type="protein sequence ID" value="KXS31076.1"/>
    <property type="molecule type" value="Genomic_DNA"/>
</dbReference>
<evidence type="ECO:0000256" key="4">
    <source>
        <dbReference type="ARBA" id="ARBA00022801"/>
    </source>
</evidence>
<dbReference type="AlphaFoldDB" id="A0A139BQ08"/>
<dbReference type="Gene3D" id="3.90.850.10">
    <property type="entry name" value="Fumarylacetoacetase-like, C-terminal domain"/>
    <property type="match status" value="1"/>
</dbReference>
<name>A0A139BQ08_9PROT</name>
<dbReference type="InterPro" id="IPR006311">
    <property type="entry name" value="TAT_signal"/>
</dbReference>
<dbReference type="GO" id="GO:0016787">
    <property type="term" value="F:hydrolase activity"/>
    <property type="evidence" value="ECO:0007669"/>
    <property type="project" value="UniProtKB-KW"/>
</dbReference>
<proteinExistence type="inferred from homology"/>
<evidence type="ECO:0000256" key="1">
    <source>
        <dbReference type="ARBA" id="ARBA00001946"/>
    </source>
</evidence>
<dbReference type="InterPro" id="IPR036663">
    <property type="entry name" value="Fumarylacetoacetase_C_sf"/>
</dbReference>
<gene>
    <name evidence="6" type="ORF">AWT59_2798</name>
</gene>
<dbReference type="FunFam" id="3.90.850.10:FF:000002">
    <property type="entry name" value="2-hydroxyhepta-2,4-diene-1,7-dioate isomerase"/>
    <property type="match status" value="1"/>
</dbReference>
<dbReference type="GO" id="GO:0046872">
    <property type="term" value="F:metal ion binding"/>
    <property type="evidence" value="ECO:0007669"/>
    <property type="project" value="UniProtKB-KW"/>
</dbReference>
<organism evidence="6 7">
    <name type="scientific">Candidatus Gallionella acididurans</name>
    <dbReference type="NCBI Taxonomy" id="1796491"/>
    <lineage>
        <taxon>Bacteria</taxon>
        <taxon>Pseudomonadati</taxon>
        <taxon>Pseudomonadota</taxon>
        <taxon>Betaproteobacteria</taxon>
        <taxon>Nitrosomonadales</taxon>
        <taxon>Gallionellaceae</taxon>
        <taxon>Gallionella</taxon>
    </lineage>
</organism>
<accession>A0A139BQ08</accession>
<dbReference type="PROSITE" id="PS51318">
    <property type="entry name" value="TAT"/>
    <property type="match status" value="1"/>
</dbReference>
<evidence type="ECO:0000313" key="7">
    <source>
        <dbReference type="Proteomes" id="UP000070578"/>
    </source>
</evidence>
<dbReference type="PANTHER" id="PTHR42796">
    <property type="entry name" value="FUMARYLACETOACETATE HYDROLASE DOMAIN-CONTAINING PROTEIN 2A-RELATED"/>
    <property type="match status" value="1"/>
</dbReference>
<dbReference type="GO" id="GO:0016853">
    <property type="term" value="F:isomerase activity"/>
    <property type="evidence" value="ECO:0007669"/>
    <property type="project" value="UniProtKB-KW"/>
</dbReference>
<dbReference type="Pfam" id="PF01557">
    <property type="entry name" value="FAA_hydrolase"/>
    <property type="match status" value="1"/>
</dbReference>
<dbReference type="SUPFAM" id="SSF56529">
    <property type="entry name" value="FAH"/>
    <property type="match status" value="1"/>
</dbReference>
<keyword evidence="6" id="KW-0413">Isomerase</keyword>